<dbReference type="Gramene" id="ONK78260">
    <property type="protein sequence ID" value="ONK78260"/>
    <property type="gene ID" value="A4U43_C02F16350"/>
</dbReference>
<keyword evidence="2" id="KW-1185">Reference proteome</keyword>
<evidence type="ECO:0000313" key="2">
    <source>
        <dbReference type="Proteomes" id="UP000243459"/>
    </source>
</evidence>
<reference evidence="2" key="1">
    <citation type="journal article" date="2017" name="Nat. Commun.">
        <title>The asparagus genome sheds light on the origin and evolution of a young Y chromosome.</title>
        <authorList>
            <person name="Harkess A."/>
            <person name="Zhou J."/>
            <person name="Xu C."/>
            <person name="Bowers J.E."/>
            <person name="Van der Hulst R."/>
            <person name="Ayyampalayam S."/>
            <person name="Mercati F."/>
            <person name="Riccardi P."/>
            <person name="McKain M.R."/>
            <person name="Kakrana A."/>
            <person name="Tang H."/>
            <person name="Ray J."/>
            <person name="Groenendijk J."/>
            <person name="Arikit S."/>
            <person name="Mathioni S.M."/>
            <person name="Nakano M."/>
            <person name="Shan H."/>
            <person name="Telgmann-Rauber A."/>
            <person name="Kanno A."/>
            <person name="Yue Z."/>
            <person name="Chen H."/>
            <person name="Li W."/>
            <person name="Chen Y."/>
            <person name="Xu X."/>
            <person name="Zhang Y."/>
            <person name="Luo S."/>
            <person name="Chen H."/>
            <person name="Gao J."/>
            <person name="Mao Z."/>
            <person name="Pires J.C."/>
            <person name="Luo M."/>
            <person name="Kudrna D."/>
            <person name="Wing R.A."/>
            <person name="Meyers B.C."/>
            <person name="Yi K."/>
            <person name="Kong H."/>
            <person name="Lavrijsen P."/>
            <person name="Sunseri F."/>
            <person name="Falavigna A."/>
            <person name="Ye Y."/>
            <person name="Leebens-Mack J.H."/>
            <person name="Chen G."/>
        </authorList>
    </citation>
    <scope>NUCLEOTIDE SEQUENCE [LARGE SCALE GENOMIC DNA]</scope>
    <source>
        <strain evidence="2">cv. DH0086</strain>
    </source>
</reference>
<dbReference type="AlphaFoldDB" id="A0A5P1FNQ8"/>
<dbReference type="EMBL" id="CM007382">
    <property type="protein sequence ID" value="ONK78260.1"/>
    <property type="molecule type" value="Genomic_DNA"/>
</dbReference>
<organism evidence="1 2">
    <name type="scientific">Asparagus officinalis</name>
    <name type="common">Garden asparagus</name>
    <dbReference type="NCBI Taxonomy" id="4686"/>
    <lineage>
        <taxon>Eukaryota</taxon>
        <taxon>Viridiplantae</taxon>
        <taxon>Streptophyta</taxon>
        <taxon>Embryophyta</taxon>
        <taxon>Tracheophyta</taxon>
        <taxon>Spermatophyta</taxon>
        <taxon>Magnoliopsida</taxon>
        <taxon>Liliopsida</taxon>
        <taxon>Asparagales</taxon>
        <taxon>Asparagaceae</taxon>
        <taxon>Asparagoideae</taxon>
        <taxon>Asparagus</taxon>
    </lineage>
</organism>
<evidence type="ECO:0000313" key="1">
    <source>
        <dbReference type="EMBL" id="ONK78260.1"/>
    </source>
</evidence>
<name>A0A5P1FNQ8_ASPOF</name>
<accession>A0A5P1FNQ8</accession>
<sequence length="179" mass="19799">MKVGSSQNSVNPESNEVSLQSQFKKAPKSSLSCIIGLSSAYQLLYLLDATGFNTPGLHVLGVYVCRATGQELVIESLLSFACLSANSCLPVLRAGVVVMLYLFKWSYGLFRSQVQELLPSVFITFMSWSISEKSGELAVYIGLNADNEIIHTLSFLARVMIWSQVWMLIILRESSRAPH</sequence>
<gene>
    <name evidence="1" type="ORF">A4U43_C02F16350</name>
</gene>
<proteinExistence type="predicted"/>
<dbReference type="Proteomes" id="UP000243459">
    <property type="component" value="Chromosome 2"/>
</dbReference>
<protein>
    <submittedName>
        <fullName evidence="1">Uncharacterized protein</fullName>
    </submittedName>
</protein>